<evidence type="ECO:0000256" key="4">
    <source>
        <dbReference type="ARBA" id="ARBA00023125"/>
    </source>
</evidence>
<keyword evidence="3" id="KW-0805">Transcription regulation</keyword>
<dbReference type="OrthoDB" id="3037908at2759"/>
<feature type="compositionally biased region" description="Basic and acidic residues" evidence="7">
    <location>
        <begin position="94"/>
        <end position="106"/>
    </location>
</feature>
<keyword evidence="2" id="KW-0479">Metal-binding</keyword>
<name>A0A0P7AK19_9HYPO</name>
<protein>
    <recommendedName>
        <fullName evidence="8">Zn(2)-C6 fungal-type domain-containing protein</fullName>
    </recommendedName>
</protein>
<dbReference type="GO" id="GO:0000981">
    <property type="term" value="F:DNA-binding transcription factor activity, RNA polymerase II-specific"/>
    <property type="evidence" value="ECO:0007669"/>
    <property type="project" value="InterPro"/>
</dbReference>
<evidence type="ECO:0000256" key="1">
    <source>
        <dbReference type="ARBA" id="ARBA00004123"/>
    </source>
</evidence>
<dbReference type="AlphaFoldDB" id="A0A0P7AK19"/>
<evidence type="ECO:0000259" key="8">
    <source>
        <dbReference type="PROSITE" id="PS50048"/>
    </source>
</evidence>
<dbReference type="PANTHER" id="PTHR47338:SF3">
    <property type="entry name" value="C6 FINGER DOMAIN TRANSCRIPTION FACTOR DBAA-RELATED"/>
    <property type="match status" value="1"/>
</dbReference>
<dbReference type="Gene3D" id="4.10.240.10">
    <property type="entry name" value="Zn(2)-C6 fungal-type DNA-binding domain"/>
    <property type="match status" value="1"/>
</dbReference>
<sequence length="517" mass="57499">MAEMQLPKPGVACEPCRQRKSKCDRTRPNCEACASSSTLCIFIDKRPKRGPQKGQLQALKAQVAVLKRQLAQHVPGEAKSSEPENAGLGLGRINDSDRSVDTKPDINIDPRIATNIDTVAGAAPETMRWLENLDTNADTHIDAALDAEPETMSWLEQLPNMSSDTACELTECAKLSPDMSTMSVLHTPALLLPMDGGEVILSGMTRAELDAIYFERIHPFAPMIHKRRFFSWADEDNTSPARSCLHLAMWTLAAAVSSQFQYLCDSLYASTRQKLYRLGGDDGELPWATPKTELEQVQAWLLLAYFEFLRMERHQVLLTATSTFRLAQLMRLHNVDVSDPPSDVGPGPDHVWAAAEEKRRTFWLAFGFNRLLSAQDGLSFTLQEEPIAITASLDAKSIGLKESNGFWKRHNWLTAAVQNRLKPLTEAASEPRDVIAAYNHILGRDIVVHLGDTAVTWVGQNEEQRVAIKACEQMAYQSAVEIAHIGGSLPRLSAFRDIHISAKRLLEKLQDGEQCVY</sequence>
<keyword evidence="10" id="KW-1185">Reference proteome</keyword>
<dbReference type="GO" id="GO:0008270">
    <property type="term" value="F:zinc ion binding"/>
    <property type="evidence" value="ECO:0007669"/>
    <property type="project" value="InterPro"/>
</dbReference>
<dbReference type="GO" id="GO:0005634">
    <property type="term" value="C:nucleus"/>
    <property type="evidence" value="ECO:0007669"/>
    <property type="project" value="UniProtKB-SubCell"/>
</dbReference>
<evidence type="ECO:0000256" key="6">
    <source>
        <dbReference type="ARBA" id="ARBA00023242"/>
    </source>
</evidence>
<dbReference type="PROSITE" id="PS00463">
    <property type="entry name" value="ZN2_CY6_FUNGAL_1"/>
    <property type="match status" value="1"/>
</dbReference>
<gene>
    <name evidence="9" type="ORF">AK830_g8768</name>
</gene>
<keyword evidence="4" id="KW-0238">DNA-binding</keyword>
<dbReference type="PROSITE" id="PS50048">
    <property type="entry name" value="ZN2_CY6_FUNGAL_2"/>
    <property type="match status" value="1"/>
</dbReference>
<dbReference type="InterPro" id="IPR001138">
    <property type="entry name" value="Zn2Cys6_DnaBD"/>
</dbReference>
<dbReference type="CDD" id="cd12148">
    <property type="entry name" value="fungal_TF_MHR"/>
    <property type="match status" value="1"/>
</dbReference>
<evidence type="ECO:0000256" key="3">
    <source>
        <dbReference type="ARBA" id="ARBA00023015"/>
    </source>
</evidence>
<evidence type="ECO:0000256" key="7">
    <source>
        <dbReference type="SAM" id="MobiDB-lite"/>
    </source>
</evidence>
<dbReference type="Pfam" id="PF04082">
    <property type="entry name" value="Fungal_trans"/>
    <property type="match status" value="1"/>
</dbReference>
<organism evidence="9 10">
    <name type="scientific">Neonectria ditissima</name>
    <dbReference type="NCBI Taxonomy" id="78410"/>
    <lineage>
        <taxon>Eukaryota</taxon>
        <taxon>Fungi</taxon>
        <taxon>Dikarya</taxon>
        <taxon>Ascomycota</taxon>
        <taxon>Pezizomycotina</taxon>
        <taxon>Sordariomycetes</taxon>
        <taxon>Hypocreomycetidae</taxon>
        <taxon>Hypocreales</taxon>
        <taxon>Nectriaceae</taxon>
        <taxon>Neonectria</taxon>
    </lineage>
</organism>
<dbReference type="InterPro" id="IPR036864">
    <property type="entry name" value="Zn2-C6_fun-type_DNA-bd_sf"/>
</dbReference>
<reference evidence="9 10" key="1">
    <citation type="submission" date="2015-09" db="EMBL/GenBank/DDBJ databases">
        <title>Draft genome of a European isolate of the apple canker pathogen Neonectria ditissima.</title>
        <authorList>
            <person name="Gomez-Cortecero A."/>
            <person name="Harrison R.J."/>
            <person name="Armitage A.D."/>
        </authorList>
    </citation>
    <scope>NUCLEOTIDE SEQUENCE [LARGE SCALE GENOMIC DNA]</scope>
    <source>
        <strain evidence="9 10">R09/05</strain>
    </source>
</reference>
<dbReference type="SUPFAM" id="SSF57701">
    <property type="entry name" value="Zn2/Cys6 DNA-binding domain"/>
    <property type="match status" value="1"/>
</dbReference>
<evidence type="ECO:0000313" key="10">
    <source>
        <dbReference type="Proteomes" id="UP000050424"/>
    </source>
</evidence>
<keyword evidence="6" id="KW-0539">Nucleus</keyword>
<dbReference type="EMBL" id="LKCW01000153">
    <property type="protein sequence ID" value="KPM37797.1"/>
    <property type="molecule type" value="Genomic_DNA"/>
</dbReference>
<feature type="region of interest" description="Disordered" evidence="7">
    <location>
        <begin position="73"/>
        <end position="106"/>
    </location>
</feature>
<proteinExistence type="predicted"/>
<dbReference type="Pfam" id="PF00172">
    <property type="entry name" value="Zn_clus"/>
    <property type="match status" value="1"/>
</dbReference>
<evidence type="ECO:0000313" key="9">
    <source>
        <dbReference type="EMBL" id="KPM37797.1"/>
    </source>
</evidence>
<dbReference type="InterPro" id="IPR007219">
    <property type="entry name" value="XnlR_reg_dom"/>
</dbReference>
<dbReference type="GO" id="GO:0006351">
    <property type="term" value="P:DNA-templated transcription"/>
    <property type="evidence" value="ECO:0007669"/>
    <property type="project" value="InterPro"/>
</dbReference>
<dbReference type="PANTHER" id="PTHR47338">
    <property type="entry name" value="ZN(II)2CYS6 TRANSCRIPTION FACTOR (EUROFUNG)-RELATED"/>
    <property type="match status" value="1"/>
</dbReference>
<comment type="caution">
    <text evidence="9">The sequence shown here is derived from an EMBL/GenBank/DDBJ whole genome shotgun (WGS) entry which is preliminary data.</text>
</comment>
<dbReference type="SMART" id="SM00066">
    <property type="entry name" value="GAL4"/>
    <property type="match status" value="1"/>
</dbReference>
<keyword evidence="5" id="KW-0804">Transcription</keyword>
<dbReference type="Proteomes" id="UP000050424">
    <property type="component" value="Unassembled WGS sequence"/>
</dbReference>
<dbReference type="GO" id="GO:0003677">
    <property type="term" value="F:DNA binding"/>
    <property type="evidence" value="ECO:0007669"/>
    <property type="project" value="UniProtKB-KW"/>
</dbReference>
<evidence type="ECO:0000256" key="2">
    <source>
        <dbReference type="ARBA" id="ARBA00022723"/>
    </source>
</evidence>
<accession>A0A0P7AK19</accession>
<dbReference type="STRING" id="78410.A0A0P7AK19"/>
<dbReference type="InterPro" id="IPR050815">
    <property type="entry name" value="TF_fung"/>
</dbReference>
<feature type="domain" description="Zn(2)-C6 fungal-type" evidence="8">
    <location>
        <begin position="12"/>
        <end position="42"/>
    </location>
</feature>
<comment type="subcellular location">
    <subcellularLocation>
        <location evidence="1">Nucleus</location>
    </subcellularLocation>
</comment>
<dbReference type="CDD" id="cd00067">
    <property type="entry name" value="GAL4"/>
    <property type="match status" value="1"/>
</dbReference>
<evidence type="ECO:0000256" key="5">
    <source>
        <dbReference type="ARBA" id="ARBA00023163"/>
    </source>
</evidence>